<protein>
    <submittedName>
        <fullName evidence="2">Uncharacterized protein</fullName>
    </submittedName>
</protein>
<keyword evidence="3" id="KW-1185">Reference proteome</keyword>
<feature type="region of interest" description="Disordered" evidence="1">
    <location>
        <begin position="368"/>
        <end position="408"/>
    </location>
</feature>
<organism evidence="2 3">
    <name type="scientific">Colletotrichum incanum</name>
    <name type="common">Soybean anthracnose fungus</name>
    <dbReference type="NCBI Taxonomy" id="1573173"/>
    <lineage>
        <taxon>Eukaryota</taxon>
        <taxon>Fungi</taxon>
        <taxon>Dikarya</taxon>
        <taxon>Ascomycota</taxon>
        <taxon>Pezizomycotina</taxon>
        <taxon>Sordariomycetes</taxon>
        <taxon>Hypocreomycetidae</taxon>
        <taxon>Glomerellales</taxon>
        <taxon>Glomerellaceae</taxon>
        <taxon>Colletotrichum</taxon>
        <taxon>Colletotrichum spaethianum species complex</taxon>
    </lineage>
</organism>
<sequence>LRIRRAGPATLPSLLRAGRHRHHAWARWCPRRSRGRRRRRLTRVRDAGAARRRRHAARSTRRPRRRCARSLRGRGRRRRGVVVGGLVRGVDRLRDGRGVGVLVPGEEGAKSEVLDDGELLEDFCVEHFEHALVNLPPAVLDARYVKEDGAVLPKRALFHVVDEADGGEVHVLGALGLDDGGLDDVARLGRAADGALGGHGVGVRGDGGRQLGGAEDVGEEGVVVEAPDAVGAGGLEGVGQDEAADDAEVGLDHAEDDGAVEGGGVRLAARWCWGVIGEEGELVERAEEGEEGELVAGAVVQALRGAEGAEEVGEELGRGRVGGRGRGEGEDGVGDVLGQQGGRAVGEELVPLAEGDVAEAAGTRVGGRLVDEGLGGGEEVLEGRYGGREAGGGRHRGQGVGRRRAAGG</sequence>
<accession>A0A166M6B3</accession>
<gene>
    <name evidence="2" type="ORF">CI238_03832</name>
</gene>
<dbReference type="EMBL" id="LFIW01002705">
    <property type="protein sequence ID" value="KZL64340.1"/>
    <property type="molecule type" value="Genomic_DNA"/>
</dbReference>
<dbReference type="AlphaFoldDB" id="A0A166M6B3"/>
<feature type="region of interest" description="Disordered" evidence="1">
    <location>
        <begin position="45"/>
        <end position="76"/>
    </location>
</feature>
<evidence type="ECO:0000313" key="3">
    <source>
        <dbReference type="Proteomes" id="UP000076584"/>
    </source>
</evidence>
<feature type="compositionally biased region" description="Basic residues" evidence="1">
    <location>
        <begin position="393"/>
        <end position="408"/>
    </location>
</feature>
<reference evidence="2 3" key="1">
    <citation type="submission" date="2015-06" db="EMBL/GenBank/DDBJ databases">
        <title>Survival trade-offs in plant roots during colonization by closely related pathogenic and mutualistic fungi.</title>
        <authorList>
            <person name="Hacquard S."/>
            <person name="Kracher B."/>
            <person name="Hiruma K."/>
            <person name="Weinman A."/>
            <person name="Muench P."/>
            <person name="Garrido Oter R."/>
            <person name="Ver Loren van Themaat E."/>
            <person name="Dallerey J.-F."/>
            <person name="Damm U."/>
            <person name="Henrissat B."/>
            <person name="Lespinet O."/>
            <person name="Thon M."/>
            <person name="Kemen E."/>
            <person name="McHardy A.C."/>
            <person name="Schulze-Lefert P."/>
            <person name="O'Connell R.J."/>
        </authorList>
    </citation>
    <scope>NUCLEOTIDE SEQUENCE [LARGE SCALE GENOMIC DNA]</scope>
    <source>
        <strain evidence="2 3">MAFF 238704</strain>
    </source>
</reference>
<feature type="compositionally biased region" description="Basic residues" evidence="1">
    <location>
        <begin position="50"/>
        <end position="76"/>
    </location>
</feature>
<evidence type="ECO:0000256" key="1">
    <source>
        <dbReference type="SAM" id="MobiDB-lite"/>
    </source>
</evidence>
<name>A0A166M6B3_COLIC</name>
<feature type="region of interest" description="Disordered" evidence="1">
    <location>
        <begin position="310"/>
        <end position="339"/>
    </location>
</feature>
<dbReference type="Proteomes" id="UP000076584">
    <property type="component" value="Unassembled WGS sequence"/>
</dbReference>
<feature type="non-terminal residue" evidence="2">
    <location>
        <position position="1"/>
    </location>
</feature>
<comment type="caution">
    <text evidence="2">The sequence shown here is derived from an EMBL/GenBank/DDBJ whole genome shotgun (WGS) entry which is preliminary data.</text>
</comment>
<proteinExistence type="predicted"/>
<evidence type="ECO:0000313" key="2">
    <source>
        <dbReference type="EMBL" id="KZL64340.1"/>
    </source>
</evidence>